<organism evidence="1">
    <name type="scientific">viral metagenome</name>
    <dbReference type="NCBI Taxonomy" id="1070528"/>
    <lineage>
        <taxon>unclassified sequences</taxon>
        <taxon>metagenomes</taxon>
        <taxon>organismal metagenomes</taxon>
    </lineage>
</organism>
<evidence type="ECO:0000313" key="1">
    <source>
        <dbReference type="EMBL" id="QHT26391.1"/>
    </source>
</evidence>
<name>A0A6C0ECM8_9ZZZZ</name>
<accession>A0A6C0ECM8</accession>
<protein>
    <submittedName>
        <fullName evidence="1">Uncharacterized protein</fullName>
    </submittedName>
</protein>
<proteinExistence type="predicted"/>
<dbReference type="AlphaFoldDB" id="A0A6C0ECM8"/>
<reference evidence="1" key="1">
    <citation type="journal article" date="2020" name="Nature">
        <title>Giant virus diversity and host interactions through global metagenomics.</title>
        <authorList>
            <person name="Schulz F."/>
            <person name="Roux S."/>
            <person name="Paez-Espino D."/>
            <person name="Jungbluth S."/>
            <person name="Walsh D.A."/>
            <person name="Denef V.J."/>
            <person name="McMahon K.D."/>
            <person name="Konstantinidis K.T."/>
            <person name="Eloe-Fadrosh E.A."/>
            <person name="Kyrpides N.C."/>
            <person name="Woyke T."/>
        </authorList>
    </citation>
    <scope>NUCLEOTIDE SEQUENCE</scope>
    <source>
        <strain evidence="1">GVMAG-M-3300023179-27</strain>
    </source>
</reference>
<dbReference type="EMBL" id="MN739787">
    <property type="protein sequence ID" value="QHT26391.1"/>
    <property type="molecule type" value="Genomic_DNA"/>
</dbReference>
<sequence length="344" mass="41738">MDKMIEYTKFIEYIPQVVECFQCKGNAYDTYFKRCVHCTTLKNMLKEFQNAIANKQNIDDMYQTICQYLFKEILYNAYVNTIKFAKGYVILTPMIETRINEFEKLLNETTYWSLEFENKFRHIFEYVINEFPIRDYVYQYLHEYETIWLDTEQRRVFAEYAHNRLIKQVYEEKKEEIIITKKQKTKYDYFIDKIQEYCKYCHNCNNNKCTHIAYIYALIGALKEETNVNNKKHTYRELKKQLYMLNLKKYQTAIDKYSTIAYTKLHPCEIMTEKIDRLNNFKTIVAKEIWSDKLEKCYNDIVINTFGHSLIKSVDIYIGDVKYRGDPPPNPLWLQMWNELNNKS</sequence>